<feature type="region of interest" description="Disordered" evidence="1">
    <location>
        <begin position="44"/>
        <end position="80"/>
    </location>
</feature>
<evidence type="ECO:0008006" key="3">
    <source>
        <dbReference type="Google" id="ProtNLM"/>
    </source>
</evidence>
<evidence type="ECO:0000256" key="1">
    <source>
        <dbReference type="SAM" id="MobiDB-lite"/>
    </source>
</evidence>
<evidence type="ECO:0000313" key="2">
    <source>
        <dbReference type="EMBL" id="XDP99358.1"/>
    </source>
</evidence>
<reference evidence="2" key="1">
    <citation type="submission" date="2024-07" db="EMBL/GenBank/DDBJ databases">
        <authorList>
            <person name="Yu S.T."/>
        </authorList>
    </citation>
    <scope>NUCLEOTIDE SEQUENCE</scope>
    <source>
        <strain evidence="2">R08</strain>
    </source>
</reference>
<protein>
    <recommendedName>
        <fullName evidence="3">Tail assembly chaperone</fullName>
    </recommendedName>
</protein>
<dbReference type="GeneID" id="96635822"/>
<gene>
    <name evidence="2" type="ORF">AB5J58_03805</name>
</gene>
<accession>A0AB39M2Y6</accession>
<dbReference type="AlphaFoldDB" id="A0AB39M2Y6"/>
<organism evidence="2">
    <name type="scientific">Streptomyces sp. R08</name>
    <dbReference type="NCBI Taxonomy" id="3238624"/>
    <lineage>
        <taxon>Bacteria</taxon>
        <taxon>Bacillati</taxon>
        <taxon>Actinomycetota</taxon>
        <taxon>Actinomycetes</taxon>
        <taxon>Kitasatosporales</taxon>
        <taxon>Streptomycetaceae</taxon>
        <taxon>Streptomyces</taxon>
    </lineage>
</organism>
<proteinExistence type="predicted"/>
<dbReference type="RefSeq" id="WP_328742175.1">
    <property type="nucleotide sequence ID" value="NZ_CP163431.1"/>
</dbReference>
<name>A0AB39M2Y6_9ACTN</name>
<sequence>MQRLPDTSLTIALASGGRDQFGWGQDRHLTADLFDAINQNTRATGQWGKGRAPKFPAYPRPQVEKKSEKPKARKPRSVAEIYKVFQRR</sequence>
<dbReference type="EMBL" id="CP163431">
    <property type="protein sequence ID" value="XDP99358.1"/>
    <property type="molecule type" value="Genomic_DNA"/>
</dbReference>